<keyword evidence="2" id="KW-0560">Oxidoreductase</keyword>
<evidence type="ECO:0000256" key="2">
    <source>
        <dbReference type="ARBA" id="ARBA00023002"/>
    </source>
</evidence>
<proteinExistence type="inferred from homology"/>
<comment type="similarity">
    <text evidence="1 3">Belongs to the short-chain dehydrogenases/reductases (SDR) family.</text>
</comment>
<dbReference type="Gene3D" id="3.40.50.720">
    <property type="entry name" value="NAD(P)-binding Rossmann-like Domain"/>
    <property type="match status" value="1"/>
</dbReference>
<accession>A0A1M6NU25</accession>
<dbReference type="PRINTS" id="PR00080">
    <property type="entry name" value="SDRFAMILY"/>
</dbReference>
<evidence type="ECO:0000313" key="4">
    <source>
        <dbReference type="EMBL" id="SHJ99205.1"/>
    </source>
</evidence>
<dbReference type="Pfam" id="PF00106">
    <property type="entry name" value="adh_short"/>
    <property type="match status" value="1"/>
</dbReference>
<dbReference type="Proteomes" id="UP000184386">
    <property type="component" value="Unassembled WGS sequence"/>
</dbReference>
<evidence type="ECO:0000256" key="3">
    <source>
        <dbReference type="RuleBase" id="RU000363"/>
    </source>
</evidence>
<reference evidence="4 5" key="1">
    <citation type="submission" date="2016-11" db="EMBL/GenBank/DDBJ databases">
        <authorList>
            <person name="Jaros S."/>
            <person name="Januszkiewicz K."/>
            <person name="Wedrychowicz H."/>
        </authorList>
    </citation>
    <scope>NUCLEOTIDE SEQUENCE [LARGE SCALE GENOMIC DNA]</scope>
    <source>
        <strain evidence="4 5">DSM 15929</strain>
    </source>
</reference>
<dbReference type="PANTHER" id="PTHR43115:SF4">
    <property type="entry name" value="DEHYDROGENASE_REDUCTASE SDR FAMILY MEMBER 11"/>
    <property type="match status" value="1"/>
</dbReference>
<evidence type="ECO:0000313" key="5">
    <source>
        <dbReference type="Proteomes" id="UP000184386"/>
    </source>
</evidence>
<dbReference type="PANTHER" id="PTHR43115">
    <property type="entry name" value="DEHYDROGENASE/REDUCTASE SDR FAMILY MEMBER 11"/>
    <property type="match status" value="1"/>
</dbReference>
<organism evidence="4 5">
    <name type="scientific">Anaerocolumna jejuensis DSM 15929</name>
    <dbReference type="NCBI Taxonomy" id="1121322"/>
    <lineage>
        <taxon>Bacteria</taxon>
        <taxon>Bacillati</taxon>
        <taxon>Bacillota</taxon>
        <taxon>Clostridia</taxon>
        <taxon>Lachnospirales</taxon>
        <taxon>Lachnospiraceae</taxon>
        <taxon>Anaerocolumna</taxon>
    </lineage>
</organism>
<sequence length="249" mass="27081">MKDLEGKVVLITGASSGIGEATAKLLASHGAKVVLGARRKDRLEKIAEELRKSGKEAIYEVVDVSRYEDMLRMVKTAVKAYGKVDVLFNNAGVMLLSPLHELKVDEWMKMIDINIKGVLYGMAAVLPVMREQNYGLIINTNSTAGYRVMANSAVYSGTKFAVRAISDGLRKEESTDKNIRITNVAPGPVDTELVSHISDTALRDELNEFTKTKGLSPEDVAEAVLFAISQPESASVDEIIISPAKKLGK</sequence>
<dbReference type="PROSITE" id="PS00061">
    <property type="entry name" value="ADH_SHORT"/>
    <property type="match status" value="1"/>
</dbReference>
<dbReference type="SUPFAM" id="SSF51735">
    <property type="entry name" value="NAD(P)-binding Rossmann-fold domains"/>
    <property type="match status" value="1"/>
</dbReference>
<gene>
    <name evidence="4" type="ORF">SAMN02745136_01452</name>
</gene>
<dbReference type="InterPro" id="IPR002347">
    <property type="entry name" value="SDR_fam"/>
</dbReference>
<dbReference type="PRINTS" id="PR00081">
    <property type="entry name" value="GDHRDH"/>
</dbReference>
<dbReference type="OrthoDB" id="9803333at2"/>
<dbReference type="InterPro" id="IPR020904">
    <property type="entry name" value="Sc_DH/Rdtase_CS"/>
</dbReference>
<dbReference type="EMBL" id="FRAC01000008">
    <property type="protein sequence ID" value="SHJ99205.1"/>
    <property type="molecule type" value="Genomic_DNA"/>
</dbReference>
<dbReference type="GO" id="GO:0016616">
    <property type="term" value="F:oxidoreductase activity, acting on the CH-OH group of donors, NAD or NADP as acceptor"/>
    <property type="evidence" value="ECO:0007669"/>
    <property type="project" value="UniProtKB-ARBA"/>
</dbReference>
<protein>
    <submittedName>
        <fullName evidence="4">NADP-dependent 3-hydroxy acid dehydrogenase YdfG</fullName>
    </submittedName>
</protein>
<dbReference type="FunFam" id="3.40.50.720:FF:000047">
    <property type="entry name" value="NADP-dependent L-serine/L-allo-threonine dehydrogenase"/>
    <property type="match status" value="1"/>
</dbReference>
<evidence type="ECO:0000256" key="1">
    <source>
        <dbReference type="ARBA" id="ARBA00006484"/>
    </source>
</evidence>
<dbReference type="InterPro" id="IPR036291">
    <property type="entry name" value="NAD(P)-bd_dom_sf"/>
</dbReference>
<dbReference type="RefSeq" id="WP_073274311.1">
    <property type="nucleotide sequence ID" value="NZ_FRAC01000008.1"/>
</dbReference>
<dbReference type="AlphaFoldDB" id="A0A1M6NU25"/>
<keyword evidence="5" id="KW-1185">Reference proteome</keyword>
<name>A0A1M6NU25_9FIRM</name>
<dbReference type="STRING" id="1121322.SAMN02745136_01452"/>